<dbReference type="Proteomes" id="UP000190306">
    <property type="component" value="Chromosome"/>
</dbReference>
<keyword evidence="1" id="KW-0472">Membrane</keyword>
<organism evidence="2 3">
    <name type="scientific">Streptomyces antibioticus</name>
    <dbReference type="NCBI Taxonomy" id="1890"/>
    <lineage>
        <taxon>Bacteria</taxon>
        <taxon>Bacillati</taxon>
        <taxon>Actinomycetota</taxon>
        <taxon>Actinomycetes</taxon>
        <taxon>Kitasatosporales</taxon>
        <taxon>Streptomycetaceae</taxon>
        <taxon>Streptomyces</taxon>
    </lineage>
</organism>
<feature type="transmembrane region" description="Helical" evidence="1">
    <location>
        <begin position="74"/>
        <end position="95"/>
    </location>
</feature>
<gene>
    <name evidence="2" type="ORF">AFM16_14640</name>
</gene>
<keyword evidence="1" id="KW-0812">Transmembrane</keyword>
<feature type="transmembrane region" description="Helical" evidence="1">
    <location>
        <begin position="53"/>
        <end position="68"/>
    </location>
</feature>
<sequence>MASSAGGRDDREGRVVGEARVVTWGEAGRILVWCSVVCGVVWAVLALLGEYQLPVAAPVVMLLVQWFWDRHRHWGAGVAAGLSGAAVVFVLVDGLRPHLDRLAADALATEAGAAVALVVFTGWARLRRA</sequence>
<evidence type="ECO:0000313" key="2">
    <source>
        <dbReference type="EMBL" id="OOQ52165.1"/>
    </source>
</evidence>
<evidence type="ECO:0000313" key="3">
    <source>
        <dbReference type="Proteomes" id="UP000190306"/>
    </source>
</evidence>
<name>A0ABX3LKN2_STRAT</name>
<keyword evidence="3" id="KW-1185">Reference proteome</keyword>
<reference evidence="2 3" key="1">
    <citation type="submission" date="2015-07" db="EMBL/GenBank/DDBJ databases">
        <title>Draft Genome Sequence of Streptomyces antibioticus, IMRU 3720 reveals insights in the evolution of actinomycin biosynthetic gene clusters in Streptomyces.</title>
        <authorList>
            <person name="Crnovcic I."/>
            <person name="Ruckert C."/>
            <person name="Kalinowksi J."/>
            <person name="Keller U."/>
        </authorList>
    </citation>
    <scope>NUCLEOTIDE SEQUENCE [LARGE SCALE GENOMIC DNA]</scope>
    <source>
        <strain evidence="2 3">DSM 41481</strain>
    </source>
</reference>
<keyword evidence="1" id="KW-1133">Transmembrane helix</keyword>
<accession>A0ABX3LKN2</accession>
<feature type="transmembrane region" description="Helical" evidence="1">
    <location>
        <begin position="107"/>
        <end position="126"/>
    </location>
</feature>
<dbReference type="EMBL" id="LHQL01000008">
    <property type="protein sequence ID" value="OOQ52165.1"/>
    <property type="molecule type" value="Genomic_DNA"/>
</dbReference>
<comment type="caution">
    <text evidence="2">The sequence shown here is derived from an EMBL/GenBank/DDBJ whole genome shotgun (WGS) entry which is preliminary data.</text>
</comment>
<proteinExistence type="predicted"/>
<protein>
    <submittedName>
        <fullName evidence="2">Uncharacterized protein</fullName>
    </submittedName>
</protein>
<evidence type="ECO:0000256" key="1">
    <source>
        <dbReference type="SAM" id="Phobius"/>
    </source>
</evidence>
<feature type="transmembrane region" description="Helical" evidence="1">
    <location>
        <begin position="30"/>
        <end position="48"/>
    </location>
</feature>